<dbReference type="EMBL" id="CP000748">
    <property type="protein sequence ID" value="ACG80082.1"/>
    <property type="molecule type" value="Genomic_DNA"/>
</dbReference>
<dbReference type="Proteomes" id="UP000001868">
    <property type="component" value="Plasmid pHLK1"/>
</dbReference>
<name>B4RIA7_PHEZH</name>
<dbReference type="eggNOG" id="COG1512">
    <property type="taxonomic scope" value="Bacteria"/>
</dbReference>
<dbReference type="Gene3D" id="3.10.310.50">
    <property type="match status" value="1"/>
</dbReference>
<gene>
    <name evidence="5" type="ordered locus">PHZ_p0139</name>
</gene>
<keyword evidence="5" id="KW-0614">Plasmid</keyword>
<protein>
    <recommendedName>
        <fullName evidence="4">TPM domain-containing protein</fullName>
    </recommendedName>
</protein>
<evidence type="ECO:0000256" key="2">
    <source>
        <dbReference type="SAM" id="Phobius"/>
    </source>
</evidence>
<feature type="region of interest" description="Disordered" evidence="1">
    <location>
        <begin position="236"/>
        <end position="262"/>
    </location>
</feature>
<feature type="domain" description="TPM" evidence="4">
    <location>
        <begin position="38"/>
        <end position="161"/>
    </location>
</feature>
<keyword evidence="6" id="KW-1185">Reference proteome</keyword>
<keyword evidence="2" id="KW-1133">Transmembrane helix</keyword>
<evidence type="ECO:0000313" key="6">
    <source>
        <dbReference type="Proteomes" id="UP000001868"/>
    </source>
</evidence>
<organism evidence="5 6">
    <name type="scientific">Phenylobacterium zucineum (strain HLK1)</name>
    <dbReference type="NCBI Taxonomy" id="450851"/>
    <lineage>
        <taxon>Bacteria</taxon>
        <taxon>Pseudomonadati</taxon>
        <taxon>Pseudomonadota</taxon>
        <taxon>Alphaproteobacteria</taxon>
        <taxon>Caulobacterales</taxon>
        <taxon>Caulobacteraceae</taxon>
        <taxon>Phenylobacterium</taxon>
    </lineage>
</organism>
<evidence type="ECO:0000256" key="3">
    <source>
        <dbReference type="SAM" id="SignalP"/>
    </source>
</evidence>
<dbReference type="PANTHER" id="PTHR30373">
    <property type="entry name" value="UPF0603 PROTEIN YGCG"/>
    <property type="match status" value="1"/>
</dbReference>
<reference evidence="5 6" key="1">
    <citation type="journal article" date="2008" name="BMC Genomics">
        <title>Complete genome of Phenylobacterium zucineum - a novel facultative intracellular bacterium isolated from human erythroleukemia cell line K562.</title>
        <authorList>
            <person name="Luo Y."/>
            <person name="Xu X."/>
            <person name="Ding Z."/>
            <person name="Liu Z."/>
            <person name="Zhang B."/>
            <person name="Yan Z."/>
            <person name="Sun J."/>
            <person name="Hu S."/>
            <person name="Hu X."/>
        </authorList>
    </citation>
    <scope>NUCLEOTIDE SEQUENCE [LARGE SCALE GENOMIC DNA]</scope>
    <source>
        <strain evidence="6">HLK1</strain>
        <plasmid evidence="6">HLK1</plasmid>
        <plasmid evidence="6">Plasmid pHLK1</plasmid>
    </source>
</reference>
<sequence length="262" mass="27149">MTIQARSRFAAALSLLVGLLVCTAAAAALTFPSLTGRVVDGANILSAPTEAALTAKLEALEVQTSRQLVVVTLPSLQGQEIEDYGYQLGRAWAIGERGRNTGVLLIVAPAERRVRVEVGYGLEGVLTDALATVILQERVLPRFRSGDFEGGVVSGADALIEQLSLPDGEARARVAASAQQQTSADGSVPTIVLVLLGLWVVMGIFGMITGRRGHRMDMWLLPLLLLMSAGHGGRGHGGRGHGGGGFRGGGGSFGGGGASGRW</sequence>
<dbReference type="Pfam" id="PF04536">
    <property type="entry name" value="TPM_phosphatase"/>
    <property type="match status" value="1"/>
</dbReference>
<feature type="chain" id="PRO_5002825518" description="TPM domain-containing protein" evidence="3">
    <location>
        <begin position="28"/>
        <end position="262"/>
    </location>
</feature>
<evidence type="ECO:0000256" key="1">
    <source>
        <dbReference type="SAM" id="MobiDB-lite"/>
    </source>
</evidence>
<feature type="signal peptide" evidence="3">
    <location>
        <begin position="1"/>
        <end position="27"/>
    </location>
</feature>
<dbReference type="OrthoDB" id="9810918at2"/>
<dbReference type="InterPro" id="IPR007621">
    <property type="entry name" value="TPM_dom"/>
</dbReference>
<keyword evidence="3" id="KW-0732">Signal</keyword>
<feature type="transmembrane region" description="Helical" evidence="2">
    <location>
        <begin position="188"/>
        <end position="208"/>
    </location>
</feature>
<feature type="compositionally biased region" description="Gly residues" evidence="1">
    <location>
        <begin position="240"/>
        <end position="262"/>
    </location>
</feature>
<keyword evidence="2" id="KW-0812">Transmembrane</keyword>
<dbReference type="RefSeq" id="WP_012520382.1">
    <property type="nucleotide sequence ID" value="NC_011143.1"/>
</dbReference>
<dbReference type="HOGENOM" id="CLU_035211_1_2_5"/>
<dbReference type="AlphaFoldDB" id="B4RIA7"/>
<evidence type="ECO:0000259" key="4">
    <source>
        <dbReference type="Pfam" id="PF04536"/>
    </source>
</evidence>
<dbReference type="KEGG" id="pzu:PHZ_p0139"/>
<proteinExistence type="predicted"/>
<keyword evidence="2" id="KW-0472">Membrane</keyword>
<geneLocation type="plasmid" evidence="6">
    <name>pHLK1</name>
</geneLocation>
<accession>B4RIA7</accession>
<evidence type="ECO:0000313" key="5">
    <source>
        <dbReference type="EMBL" id="ACG80082.1"/>
    </source>
</evidence>
<dbReference type="PANTHER" id="PTHR30373:SF2">
    <property type="entry name" value="UPF0603 PROTEIN YGCG"/>
    <property type="match status" value="1"/>
</dbReference>